<dbReference type="PANTHER" id="PTHR10404">
    <property type="entry name" value="N-ACETYLATED-ALPHA-LINKED ACIDIC DIPEPTIDASE"/>
    <property type="match status" value="1"/>
</dbReference>
<dbReference type="PANTHER" id="PTHR10404:SF46">
    <property type="entry name" value="VACUOLAR PROTEIN SORTING-ASSOCIATED PROTEIN 70"/>
    <property type="match status" value="1"/>
</dbReference>
<protein>
    <submittedName>
        <fullName evidence="2">M28 family peptidase</fullName>
    </submittedName>
</protein>
<evidence type="ECO:0000259" key="1">
    <source>
        <dbReference type="Pfam" id="PF04389"/>
    </source>
</evidence>
<keyword evidence="3" id="KW-1185">Reference proteome</keyword>
<gene>
    <name evidence="2" type="ORF">FEZ63_06720</name>
</gene>
<dbReference type="InterPro" id="IPR046450">
    <property type="entry name" value="PA_dom_sf"/>
</dbReference>
<proteinExistence type="predicted"/>
<dbReference type="EMBL" id="VCMV01000009">
    <property type="protein sequence ID" value="KAB0268055.1"/>
    <property type="molecule type" value="Genomic_DNA"/>
</dbReference>
<name>A0A5N3PEI9_9HYPH</name>
<comment type="caution">
    <text evidence="2">The sequence shown here is derived from an EMBL/GenBank/DDBJ whole genome shotgun (WGS) entry which is preliminary data.</text>
</comment>
<dbReference type="InterPro" id="IPR007484">
    <property type="entry name" value="Peptidase_M28"/>
</dbReference>
<evidence type="ECO:0000313" key="3">
    <source>
        <dbReference type="Proteomes" id="UP000325684"/>
    </source>
</evidence>
<dbReference type="SUPFAM" id="SSF52025">
    <property type="entry name" value="PA domain"/>
    <property type="match status" value="1"/>
</dbReference>
<organism evidence="2 3">
    <name type="scientific">Microvirga brassicacearum</name>
    <dbReference type="NCBI Taxonomy" id="2580413"/>
    <lineage>
        <taxon>Bacteria</taxon>
        <taxon>Pseudomonadati</taxon>
        <taxon>Pseudomonadota</taxon>
        <taxon>Alphaproteobacteria</taxon>
        <taxon>Hyphomicrobiales</taxon>
        <taxon>Methylobacteriaceae</taxon>
        <taxon>Microvirga</taxon>
    </lineage>
</organism>
<dbReference type="Gene3D" id="3.40.630.10">
    <property type="entry name" value="Zn peptidases"/>
    <property type="match status" value="1"/>
</dbReference>
<dbReference type="AlphaFoldDB" id="A0A5N3PEI9"/>
<evidence type="ECO:0000313" key="2">
    <source>
        <dbReference type="EMBL" id="KAB0268055.1"/>
    </source>
</evidence>
<sequence length="605" mass="66224">MTSRMSTLDYSFAQVMRHVHHMRTNFPNRKSGGGQDLAAGQYVVETLSSYGLDASLQPFETFDSDIGEAFVALDDPGGTPITARPCLHAEPTPEAGLIAELIDVGPGGLSDYDGKDVRGKFVLAEVSYAPATPEKARIAASMGAAGIVLMNWGSDEGKEIPWRALKSVWGNPTPENWGDIPRISGVSISRSDGIMLRRKMAQGPVTLHIRLTASRLWRTLYQPLAWLNAPADAPERDQFVIVSGHIDSWNPGVTDNITGMSVMMEIAHLLSRQRDRLRRSVVFCFWNGHEVAEAAGSTYFVDSHWERINRDAVAYVNIDSVGMKGTEEFHINSCPELADFSAEMSKAVFAGTLPQKVTTLRRVGDQSFFGVGVSAATGRHSYSPAVVKDQNGATLGWYNHTEFDTIDVVDEAALEADLDWCSRYVHALVTKPVLPQRFGMRLADLEERFAAMIGDGSDPADLARIPMALATLKSEIGWFEAYLDGAAATAPDAVRIRANRLILRLSRLLTFLTSSAIGRYGQDSYGVSTLAQPVPALACLQDYRTLPADTLQARLLKTKLMRLRQSITDALEAARNLIDDFRMIAEGGRQDTTSMAVVAGQGPWR</sequence>
<reference evidence="2 3" key="1">
    <citation type="journal article" date="2019" name="Microorganisms">
        <title>Genome Insights into the Novel Species Microvirga brassicacearum, a Rapeseed Endophyte with Biotechnological Potential.</title>
        <authorList>
            <person name="Jimenez-Gomez A."/>
            <person name="Saati-Santamaria Z."/>
            <person name="Igual J.M."/>
            <person name="Rivas R."/>
            <person name="Mateos P.F."/>
            <person name="Garcia-Fraile P."/>
        </authorList>
    </citation>
    <scope>NUCLEOTIDE SEQUENCE [LARGE SCALE GENOMIC DNA]</scope>
    <source>
        <strain evidence="2 3">CDVBN77</strain>
    </source>
</reference>
<dbReference type="Proteomes" id="UP000325684">
    <property type="component" value="Unassembled WGS sequence"/>
</dbReference>
<dbReference type="InterPro" id="IPR039373">
    <property type="entry name" value="Peptidase_M28B"/>
</dbReference>
<dbReference type="Gene3D" id="3.50.30.30">
    <property type="match status" value="1"/>
</dbReference>
<dbReference type="Pfam" id="PF04389">
    <property type="entry name" value="Peptidase_M28"/>
    <property type="match status" value="1"/>
</dbReference>
<feature type="domain" description="Peptidase M28" evidence="1">
    <location>
        <begin position="234"/>
        <end position="416"/>
    </location>
</feature>
<accession>A0A5N3PEI9</accession>
<dbReference type="OrthoDB" id="9769665at2"/>
<dbReference type="SUPFAM" id="SSF53187">
    <property type="entry name" value="Zn-dependent exopeptidases"/>
    <property type="match status" value="1"/>
</dbReference>